<dbReference type="Gene3D" id="3.40.1080.20">
    <property type="entry name" value="Acetyl-CoA hydrolase/transferase C-terminal domain"/>
    <property type="match status" value="1"/>
</dbReference>
<dbReference type="EMBL" id="WJNH01000001">
    <property type="protein sequence ID" value="MRG84861.1"/>
    <property type="molecule type" value="Genomic_DNA"/>
</dbReference>
<dbReference type="Pfam" id="PF13336">
    <property type="entry name" value="AcetylCoA_hyd_C"/>
    <property type="match status" value="1"/>
</dbReference>
<organism evidence="5 6">
    <name type="scientific">Salinibacillus xinjiangensis</name>
    <dbReference type="NCBI Taxonomy" id="1229268"/>
    <lineage>
        <taxon>Bacteria</taxon>
        <taxon>Bacillati</taxon>
        <taxon>Bacillota</taxon>
        <taxon>Bacilli</taxon>
        <taxon>Bacillales</taxon>
        <taxon>Bacillaceae</taxon>
        <taxon>Salinibacillus</taxon>
    </lineage>
</organism>
<dbReference type="GO" id="GO:0008775">
    <property type="term" value="F:acetate CoA-transferase activity"/>
    <property type="evidence" value="ECO:0007669"/>
    <property type="project" value="InterPro"/>
</dbReference>
<sequence length="461" mass="51595">MDVNSIVGCVTFNISLLNKLILKNKLSRCDRMNTSDKIYHKKIGIEDLLHLLKQNMLVYLEQGAAEPRYIIQELINNADKIPSINVLVTPVPHINKMQFSYDENCDHWNIYSLFGTPETKHQIRSGRVKYVPVSTSEIPNILRKTLIPDIAIIQVSPPDSRGFCNLGVSVDTLPIVIKNAKMVVAQFNPRMARVCGQSEIHVSEIDYFIEEYSPIIEFSPPDPREKDDIIAEQVAKLIPDGATIQIGIGRIPNAILGKLKDKNDLGLHSGLISEKMIELLKSGVITGKYKKINQYKMVGTAMLGTEELYHFSHQNSAIELHPVTHTHNIWLARDLDHFISINSAMEVDLTGQVNAESLDGDQISAVGGQLDFTRMARLSKEGKAILALPSTSKGKSNIVPQLSASVPISIPRSEVDIVVTEYGSVQLRHESILERAKKLISIAHPDYRTQLEDWLHEYIVT</sequence>
<dbReference type="OrthoDB" id="9801795at2"/>
<dbReference type="Pfam" id="PF02550">
    <property type="entry name" value="AcetylCoA_hydro"/>
    <property type="match status" value="1"/>
</dbReference>
<evidence type="ECO:0000256" key="1">
    <source>
        <dbReference type="ARBA" id="ARBA00009632"/>
    </source>
</evidence>
<comment type="caution">
    <text evidence="5">The sequence shown here is derived from an EMBL/GenBank/DDBJ whole genome shotgun (WGS) entry which is preliminary data.</text>
</comment>
<dbReference type="Gene3D" id="3.40.1080.10">
    <property type="entry name" value="Glutaconate Coenzyme A-transferase"/>
    <property type="match status" value="1"/>
</dbReference>
<evidence type="ECO:0000256" key="2">
    <source>
        <dbReference type="ARBA" id="ARBA00022679"/>
    </source>
</evidence>
<reference evidence="5 6" key="1">
    <citation type="submission" date="2019-11" db="EMBL/GenBank/DDBJ databases">
        <authorList>
            <person name="Li J."/>
        </authorList>
    </citation>
    <scope>NUCLEOTIDE SEQUENCE [LARGE SCALE GENOMIC DNA]</scope>
    <source>
        <strain evidence="5 6">J4</strain>
    </source>
</reference>
<evidence type="ECO:0000313" key="5">
    <source>
        <dbReference type="EMBL" id="MRG84861.1"/>
    </source>
</evidence>
<dbReference type="InterPro" id="IPR026888">
    <property type="entry name" value="AcetylCoA_hyd_C"/>
</dbReference>
<accession>A0A6G1X1J2</accession>
<dbReference type="AlphaFoldDB" id="A0A6G1X1J2"/>
<dbReference type="PANTHER" id="PTHR21432:SF20">
    <property type="entry name" value="ACETYL-COA HYDROLASE"/>
    <property type="match status" value="1"/>
</dbReference>
<dbReference type="GO" id="GO:0006083">
    <property type="term" value="P:acetate metabolic process"/>
    <property type="evidence" value="ECO:0007669"/>
    <property type="project" value="InterPro"/>
</dbReference>
<dbReference type="InterPro" id="IPR037171">
    <property type="entry name" value="NagB/RpiA_transferase-like"/>
</dbReference>
<evidence type="ECO:0000259" key="3">
    <source>
        <dbReference type="Pfam" id="PF02550"/>
    </source>
</evidence>
<dbReference type="PANTHER" id="PTHR21432">
    <property type="entry name" value="ACETYL-COA HYDROLASE-RELATED"/>
    <property type="match status" value="1"/>
</dbReference>
<dbReference type="SUPFAM" id="SSF100950">
    <property type="entry name" value="NagB/RpiA/CoA transferase-like"/>
    <property type="match status" value="2"/>
</dbReference>
<dbReference type="InterPro" id="IPR003702">
    <property type="entry name" value="ActCoA_hydro_N"/>
</dbReference>
<keyword evidence="6" id="KW-1185">Reference proteome</keyword>
<feature type="domain" description="Acetyl-CoA hydrolase/transferase C-terminal" evidence="4">
    <location>
        <begin position="304"/>
        <end position="453"/>
    </location>
</feature>
<protein>
    <submittedName>
        <fullName evidence="5">4-hydroxybutyrate CoA-transferase</fullName>
    </submittedName>
</protein>
<evidence type="ECO:0000313" key="6">
    <source>
        <dbReference type="Proteomes" id="UP000480185"/>
    </source>
</evidence>
<evidence type="ECO:0000259" key="4">
    <source>
        <dbReference type="Pfam" id="PF13336"/>
    </source>
</evidence>
<proteinExistence type="inferred from homology"/>
<name>A0A6G1X1J2_9BACI</name>
<keyword evidence="2 5" id="KW-0808">Transferase</keyword>
<comment type="similarity">
    <text evidence="1">Belongs to the acetyl-CoA hydrolase/transferase family.</text>
</comment>
<feature type="domain" description="Acetyl-CoA hydrolase/transferase N-terminal" evidence="3">
    <location>
        <begin position="46"/>
        <end position="215"/>
    </location>
</feature>
<dbReference type="Gene3D" id="3.30.750.70">
    <property type="entry name" value="4-hydroxybutyrate coenzyme like domains"/>
    <property type="match status" value="1"/>
</dbReference>
<dbReference type="InterPro" id="IPR046433">
    <property type="entry name" value="ActCoA_hydro"/>
</dbReference>
<dbReference type="Proteomes" id="UP000480185">
    <property type="component" value="Unassembled WGS sequence"/>
</dbReference>
<dbReference type="InterPro" id="IPR038460">
    <property type="entry name" value="AcetylCoA_hyd_C_sf"/>
</dbReference>
<gene>
    <name evidence="5" type="ORF">GH754_00810</name>
</gene>